<dbReference type="EMBL" id="MHCI01000008">
    <property type="protein sequence ID" value="OGY16972.1"/>
    <property type="molecule type" value="Genomic_DNA"/>
</dbReference>
<dbReference type="Proteomes" id="UP000179069">
    <property type="component" value="Unassembled WGS sequence"/>
</dbReference>
<dbReference type="InterPro" id="IPR050194">
    <property type="entry name" value="Glycosyltransferase_grp1"/>
</dbReference>
<reference evidence="3 4" key="1">
    <citation type="journal article" date="2016" name="Nat. Commun.">
        <title>Thousands of microbial genomes shed light on interconnected biogeochemical processes in an aquifer system.</title>
        <authorList>
            <person name="Anantharaman K."/>
            <person name="Brown C.T."/>
            <person name="Hug L.A."/>
            <person name="Sharon I."/>
            <person name="Castelle C.J."/>
            <person name="Probst A.J."/>
            <person name="Thomas B.C."/>
            <person name="Singh A."/>
            <person name="Wilkins M.J."/>
            <person name="Karaoz U."/>
            <person name="Brodie E.L."/>
            <person name="Williams K.H."/>
            <person name="Hubbard S.S."/>
            <person name="Banfield J.F."/>
        </authorList>
    </citation>
    <scope>NUCLEOTIDE SEQUENCE [LARGE SCALE GENOMIC DNA]</scope>
</reference>
<evidence type="ECO:0000313" key="3">
    <source>
        <dbReference type="EMBL" id="OGY16972.1"/>
    </source>
</evidence>
<name>A0A1G1VNJ4_9BACT</name>
<evidence type="ECO:0008006" key="5">
    <source>
        <dbReference type="Google" id="ProtNLM"/>
    </source>
</evidence>
<dbReference type="AlphaFoldDB" id="A0A1G1VNJ4"/>
<dbReference type="SUPFAM" id="SSF53756">
    <property type="entry name" value="UDP-Glycosyltransferase/glycogen phosphorylase"/>
    <property type="match status" value="1"/>
</dbReference>
<gene>
    <name evidence="3" type="ORF">A2785_02445</name>
</gene>
<evidence type="ECO:0000313" key="4">
    <source>
        <dbReference type="Proteomes" id="UP000179069"/>
    </source>
</evidence>
<comment type="caution">
    <text evidence="3">The sequence shown here is derived from an EMBL/GenBank/DDBJ whole genome shotgun (WGS) entry which is preliminary data.</text>
</comment>
<evidence type="ECO:0000259" key="1">
    <source>
        <dbReference type="Pfam" id="PF00534"/>
    </source>
</evidence>
<dbReference type="PANTHER" id="PTHR45947">
    <property type="entry name" value="SULFOQUINOVOSYL TRANSFERASE SQD2"/>
    <property type="match status" value="1"/>
</dbReference>
<dbReference type="Pfam" id="PF00534">
    <property type="entry name" value="Glycos_transf_1"/>
    <property type="match status" value="1"/>
</dbReference>
<evidence type="ECO:0000259" key="2">
    <source>
        <dbReference type="Pfam" id="PF13439"/>
    </source>
</evidence>
<protein>
    <recommendedName>
        <fullName evidence="5">Glycosyltransferase subfamily 4-like N-terminal domain-containing protein</fullName>
    </recommendedName>
</protein>
<sequence>MKLKILYLTQHAEIGGGETILLSLLEKLDRNRFSPHVVVPKQGTLTKELESRKVPASVLSLPGYLIRTLFIPGMSPFGIFRFMKLVKKIKPDLIHLNHLNLAVYAGIAGRLLKIPIVATAHGPWDTLYFYQDALTNFCVNLLLPNTKYLAKKLLRRNIIPSHKIRFLPFGIDTEKFKPRPKEAAKKRLGMKHSDVVITNVGRFDPKNNHLSFLRAANLINRQLPKTKILIVGSSLGNFSDRINTNSPERKIKGYLKNHAKLRRNVILTGFVNDMERIYAATDILISTSLLETFGLALAEAQASGIPVVATNAGSQSLIVKDGQTGFLVPPGQPKAAADKILILAKDPKLRQQFGKYSREHVLARFTITRYVNTIESMYRQMIRRKNQDFRK</sequence>
<feature type="domain" description="Glycosyl transferase family 1" evidence="1">
    <location>
        <begin position="181"/>
        <end position="359"/>
    </location>
</feature>
<accession>A0A1G1VNJ4</accession>
<feature type="domain" description="Glycosyltransferase subfamily 4-like N-terminal" evidence="2">
    <location>
        <begin position="14"/>
        <end position="175"/>
    </location>
</feature>
<dbReference type="InterPro" id="IPR001296">
    <property type="entry name" value="Glyco_trans_1"/>
</dbReference>
<organism evidence="3 4">
    <name type="scientific">Candidatus Chisholmbacteria bacterium RIFCSPHIGHO2_01_FULL_49_18</name>
    <dbReference type="NCBI Taxonomy" id="1797590"/>
    <lineage>
        <taxon>Bacteria</taxon>
        <taxon>Candidatus Chisholmiibacteriota</taxon>
    </lineage>
</organism>
<dbReference type="InterPro" id="IPR028098">
    <property type="entry name" value="Glyco_trans_4-like_N"/>
</dbReference>
<dbReference type="GO" id="GO:0016757">
    <property type="term" value="F:glycosyltransferase activity"/>
    <property type="evidence" value="ECO:0007669"/>
    <property type="project" value="InterPro"/>
</dbReference>
<dbReference type="Pfam" id="PF13439">
    <property type="entry name" value="Glyco_transf_4"/>
    <property type="match status" value="1"/>
</dbReference>
<proteinExistence type="predicted"/>
<dbReference type="PANTHER" id="PTHR45947:SF3">
    <property type="entry name" value="SULFOQUINOVOSYL TRANSFERASE SQD2"/>
    <property type="match status" value="1"/>
</dbReference>
<dbReference type="Gene3D" id="3.40.50.2000">
    <property type="entry name" value="Glycogen Phosphorylase B"/>
    <property type="match status" value="2"/>
</dbReference>